<keyword evidence="4" id="KW-0175">Coiled coil</keyword>
<evidence type="ECO:0000256" key="1">
    <source>
        <dbReference type="ARBA" id="ARBA00006930"/>
    </source>
</evidence>
<evidence type="ECO:0000256" key="2">
    <source>
        <dbReference type="ARBA" id="ARBA00011322"/>
    </source>
</evidence>
<feature type="region of interest" description="Disordered" evidence="5">
    <location>
        <begin position="713"/>
        <end position="735"/>
    </location>
</feature>
<comment type="similarity">
    <text evidence="1">Belongs to the SMC family. SbcC subfamily.</text>
</comment>
<evidence type="ECO:0000313" key="8">
    <source>
        <dbReference type="Proteomes" id="UP001546774"/>
    </source>
</evidence>
<keyword evidence="8" id="KW-1185">Reference proteome</keyword>
<dbReference type="PANTHER" id="PTHR32114:SF2">
    <property type="entry name" value="ABC TRANSPORTER ABCH.3"/>
    <property type="match status" value="1"/>
</dbReference>
<dbReference type="PANTHER" id="PTHR32114">
    <property type="entry name" value="ABC TRANSPORTER ABCH.3"/>
    <property type="match status" value="1"/>
</dbReference>
<feature type="coiled-coil region" evidence="4">
    <location>
        <begin position="263"/>
        <end position="396"/>
    </location>
</feature>
<evidence type="ECO:0000256" key="5">
    <source>
        <dbReference type="SAM" id="MobiDB-lite"/>
    </source>
</evidence>
<dbReference type="Gene3D" id="3.40.50.300">
    <property type="entry name" value="P-loop containing nucleotide triphosphate hydrolases"/>
    <property type="match status" value="2"/>
</dbReference>
<comment type="caution">
    <text evidence="7">The sequence shown here is derived from an EMBL/GenBank/DDBJ whole genome shotgun (WGS) entry which is preliminary data.</text>
</comment>
<dbReference type="EMBL" id="JBBMFS010000004">
    <property type="protein sequence ID" value="MEQ2554712.1"/>
    <property type="molecule type" value="Genomic_DNA"/>
</dbReference>
<feature type="domain" description="Rad50/SbcC-type AAA" evidence="6">
    <location>
        <begin position="5"/>
        <end position="213"/>
    </location>
</feature>
<accession>A0ABV1H4S4</accession>
<evidence type="ECO:0000313" key="7">
    <source>
        <dbReference type="EMBL" id="MEQ2554712.1"/>
    </source>
</evidence>
<name>A0ABV1H4S4_9FIRM</name>
<dbReference type="InterPro" id="IPR027417">
    <property type="entry name" value="P-loop_NTPase"/>
</dbReference>
<evidence type="ECO:0000259" key="6">
    <source>
        <dbReference type="Pfam" id="PF13476"/>
    </source>
</evidence>
<evidence type="ECO:0000256" key="4">
    <source>
        <dbReference type="SAM" id="Coils"/>
    </source>
</evidence>
<organism evidence="7 8">
    <name type="scientific">Lachnospira intestinalis</name>
    <dbReference type="NCBI Taxonomy" id="3133158"/>
    <lineage>
        <taxon>Bacteria</taxon>
        <taxon>Bacillati</taxon>
        <taxon>Bacillota</taxon>
        <taxon>Clostridia</taxon>
        <taxon>Lachnospirales</taxon>
        <taxon>Lachnospiraceae</taxon>
        <taxon>Lachnospira</taxon>
    </lineage>
</organism>
<dbReference type="Pfam" id="PF13558">
    <property type="entry name" value="SbcC_Walker_B"/>
    <property type="match status" value="1"/>
</dbReference>
<dbReference type="Proteomes" id="UP001546774">
    <property type="component" value="Unassembled WGS sequence"/>
</dbReference>
<dbReference type="InterPro" id="IPR038729">
    <property type="entry name" value="Rad50/SbcC_AAA"/>
</dbReference>
<protein>
    <recommendedName>
        <fullName evidence="3">Nuclease SbcCD subunit C</fullName>
    </recommendedName>
</protein>
<dbReference type="SUPFAM" id="SSF52540">
    <property type="entry name" value="P-loop containing nucleoside triphosphate hydrolases"/>
    <property type="match status" value="1"/>
</dbReference>
<proteinExistence type="inferred from homology"/>
<comment type="subunit">
    <text evidence="2">Heterodimer of SbcC and SbcD.</text>
</comment>
<reference evidence="7" key="1">
    <citation type="submission" date="2024-03" db="EMBL/GenBank/DDBJ databases">
        <title>Human intestinal bacterial collection.</title>
        <authorList>
            <person name="Pauvert C."/>
            <person name="Hitch T.C.A."/>
            <person name="Clavel T."/>
        </authorList>
    </citation>
    <scope>NUCLEOTIDE SEQUENCE [LARGE SCALE GENOMIC DNA]</scope>
    <source>
        <strain evidence="7">CLA-AA-H89B</strain>
    </source>
</reference>
<sequence length="970" mass="109006">MRPLKLILSAFGPYSEKTQLDMTQLGTGGIYLITGDTGAGKTTLFDAITYALYGEASGGSRTTEMLRSKYADAATPTFVELTFLLKGKTYVICRNPEYMRPSKRGAGKETKETAKAELTMPDGGVISGISAVNEKMTELLGIRKEQFTQIAMIPQGDFLKLLLSGTKERAAIFREIFNTRPYLQLQEQLKKEAGTLYNAIKDDEKSIRQYLAEVRCKKESAYADSLENLQKEEVILDTDYCLELIANIMAEDIKIQESVAQKSDDLSAEMAQLDRTLGKQQQREVVEKALEEAKQKTAELGTLASRLKIEYEQAEKLQENNNILTAQIEAEQLALPGYEKLEFILNETGQKKQQLEKEEHLLEKSRQEAQKMKLQREKYQQQLAGLKDSGAALERTAAQISVNEQQCRKTEVLQEKVTQNKNLINEMYRIQKRYIMAAEQLAQAGSIYEEMEKRYFDEQAGILAQNLREDEACPVCGSLHHPKKAVLHENAPTQQQLKSQKEDYDKKTKIRSELSSEAGLAKGRVQSAYKEMLAQYAALISDTHPTIVAGVQDMSNVSDLSHLSDSEEASQEQMIDVIKQVSYRTQQAAEALADEKQQLMVQKARLEADVALEQKISGQLPECEKRQKELEEEVAERTSRISVLKTEGEALKKQADELKQTLKFENAEAARQSIAQKVRQKEEIQQRAKQAGQQYQDCKIKLEAEQRRVLDLTTQLKSGEEDKENNESNESGKKYGELLTLRQEKEVCQKQYQNEKKELDLRIAVNERAAGAVKKIAAKSSEKEKQYQWVRALSNTANGALSGQDRIMLETYVQTAFFDRIIIRANTRFMQMTSGQFELVRAKTADNLRAQSGLELNVIDHYNGSIRSVKSLSGGESFKASLAMALGLSDEIQSQTGGIQIDTMFIDEGFGSLDENSLEQAIDVLLRLSESNRLVGIISHVGELKERIGRQIVVTKTPDGGSHARIVADN</sequence>
<gene>
    <name evidence="7" type="ORF">WMO37_06705</name>
</gene>
<dbReference type="Pfam" id="PF13476">
    <property type="entry name" value="AAA_23"/>
    <property type="match status" value="1"/>
</dbReference>
<evidence type="ECO:0000256" key="3">
    <source>
        <dbReference type="ARBA" id="ARBA00013368"/>
    </source>
</evidence>